<comment type="similarity">
    <text evidence="9">Belongs to the GOSR2 family.</text>
</comment>
<sequence>MNFEDFAQKFEVLYMELRGSVTLSELPATNVTSQKISELRRLYDRMDIAASNMPNRFAAKEKTRKYWTDLMNLDGEIKERRRQQERASLLEESSLARRKPEEVRLNVDAELEYRQSIDRTKSSLDSMIEASQAMVSTLRTQRVTIKGIKGRALDAANSIGMGSTVIRLIEKRSDQDMTIFFVGCILVLVLLVLLIIYF</sequence>
<dbReference type="PANTHER" id="PTHR21230">
    <property type="entry name" value="VESICLE TRANSPORT V-SNARE PROTEIN VTI1-RELATED"/>
    <property type="match status" value="1"/>
</dbReference>
<dbReference type="GO" id="GO:0005484">
    <property type="term" value="F:SNAP receptor activity"/>
    <property type="evidence" value="ECO:0007669"/>
    <property type="project" value="InterPro"/>
</dbReference>
<dbReference type="GO" id="GO:0006906">
    <property type="term" value="P:vesicle fusion"/>
    <property type="evidence" value="ECO:0007669"/>
    <property type="project" value="TreeGrafter"/>
</dbReference>
<keyword evidence="5" id="KW-0333">Golgi apparatus</keyword>
<dbReference type="AlphaFoldDB" id="A0AA88L6G4"/>
<organism evidence="11 12">
    <name type="scientific">Artemia franciscana</name>
    <name type="common">Brine shrimp</name>
    <name type="synonym">Artemia sanfranciscana</name>
    <dbReference type="NCBI Taxonomy" id="6661"/>
    <lineage>
        <taxon>Eukaryota</taxon>
        <taxon>Metazoa</taxon>
        <taxon>Ecdysozoa</taxon>
        <taxon>Arthropoda</taxon>
        <taxon>Crustacea</taxon>
        <taxon>Branchiopoda</taxon>
        <taxon>Anostraca</taxon>
        <taxon>Artemiidae</taxon>
        <taxon>Artemia</taxon>
    </lineage>
</organism>
<dbReference type="GO" id="GO:0031902">
    <property type="term" value="C:late endosome membrane"/>
    <property type="evidence" value="ECO:0007669"/>
    <property type="project" value="TreeGrafter"/>
</dbReference>
<keyword evidence="3" id="KW-0653">Protein transport</keyword>
<keyword evidence="4 10" id="KW-1133">Transmembrane helix</keyword>
<proteinExistence type="inferred from homology"/>
<keyword evidence="12" id="KW-1185">Reference proteome</keyword>
<dbReference type="GO" id="GO:0005794">
    <property type="term" value="C:Golgi apparatus"/>
    <property type="evidence" value="ECO:0007669"/>
    <property type="project" value="UniProtKB-SubCell"/>
</dbReference>
<evidence type="ECO:0000256" key="8">
    <source>
        <dbReference type="ARBA" id="ARBA00037862"/>
    </source>
</evidence>
<evidence type="ECO:0000313" key="11">
    <source>
        <dbReference type="EMBL" id="KAK2720253.1"/>
    </source>
</evidence>
<name>A0AA88L6G4_ARTSF</name>
<dbReference type="EMBL" id="JAVRJZ010000007">
    <property type="protein sequence ID" value="KAK2720253.1"/>
    <property type="molecule type" value="Genomic_DNA"/>
</dbReference>
<keyword evidence="1" id="KW-0813">Transport</keyword>
<dbReference type="GO" id="GO:0031201">
    <property type="term" value="C:SNARE complex"/>
    <property type="evidence" value="ECO:0007669"/>
    <property type="project" value="TreeGrafter"/>
</dbReference>
<comment type="function">
    <text evidence="7">Involved in transport of proteins from the cis/medial-Golgi to the trans-Golgi network.</text>
</comment>
<evidence type="ECO:0000256" key="2">
    <source>
        <dbReference type="ARBA" id="ARBA00022692"/>
    </source>
</evidence>
<keyword evidence="2 10" id="KW-0812">Transmembrane</keyword>
<evidence type="ECO:0000256" key="5">
    <source>
        <dbReference type="ARBA" id="ARBA00023034"/>
    </source>
</evidence>
<dbReference type="InterPro" id="IPR027027">
    <property type="entry name" value="GOSR2/Membrin/Bos1"/>
</dbReference>
<evidence type="ECO:0000256" key="1">
    <source>
        <dbReference type="ARBA" id="ARBA00022448"/>
    </source>
</evidence>
<dbReference type="Pfam" id="PF12352">
    <property type="entry name" value="V-SNARE_C"/>
    <property type="match status" value="1"/>
</dbReference>
<dbReference type="GO" id="GO:0000149">
    <property type="term" value="F:SNARE binding"/>
    <property type="evidence" value="ECO:0007669"/>
    <property type="project" value="TreeGrafter"/>
</dbReference>
<comment type="subcellular location">
    <subcellularLocation>
        <location evidence="8">Golgi apparatus</location>
        <location evidence="8">cis-Golgi network membrane</location>
        <topology evidence="8">Single-pass type IV membrane protein</topology>
    </subcellularLocation>
</comment>
<dbReference type="Proteomes" id="UP001187531">
    <property type="component" value="Unassembled WGS sequence"/>
</dbReference>
<evidence type="ECO:0000256" key="10">
    <source>
        <dbReference type="SAM" id="Phobius"/>
    </source>
</evidence>
<gene>
    <name evidence="11" type="ORF">QYM36_004214</name>
</gene>
<evidence type="ECO:0000256" key="6">
    <source>
        <dbReference type="ARBA" id="ARBA00023136"/>
    </source>
</evidence>
<dbReference type="GO" id="GO:0012507">
    <property type="term" value="C:ER to Golgi transport vesicle membrane"/>
    <property type="evidence" value="ECO:0007669"/>
    <property type="project" value="TreeGrafter"/>
</dbReference>
<protein>
    <submittedName>
        <fullName evidence="11">Uncharacterized protein</fullName>
    </submittedName>
</protein>
<accession>A0AA88L6G4</accession>
<keyword evidence="6 10" id="KW-0472">Membrane</keyword>
<feature type="transmembrane region" description="Helical" evidence="10">
    <location>
        <begin position="177"/>
        <end position="197"/>
    </location>
</feature>
<dbReference type="GO" id="GO:0015031">
    <property type="term" value="P:protein transport"/>
    <property type="evidence" value="ECO:0007669"/>
    <property type="project" value="UniProtKB-KW"/>
</dbReference>
<evidence type="ECO:0000256" key="4">
    <source>
        <dbReference type="ARBA" id="ARBA00022989"/>
    </source>
</evidence>
<evidence type="ECO:0000256" key="3">
    <source>
        <dbReference type="ARBA" id="ARBA00022927"/>
    </source>
</evidence>
<evidence type="ECO:0000313" key="12">
    <source>
        <dbReference type="Proteomes" id="UP001187531"/>
    </source>
</evidence>
<comment type="caution">
    <text evidence="11">The sequence shown here is derived from an EMBL/GenBank/DDBJ whole genome shotgun (WGS) entry which is preliminary data.</text>
</comment>
<evidence type="ECO:0000256" key="9">
    <source>
        <dbReference type="ARBA" id="ARBA00038172"/>
    </source>
</evidence>
<reference evidence="11" key="1">
    <citation type="submission" date="2023-07" db="EMBL/GenBank/DDBJ databases">
        <title>Chromosome-level genome assembly of Artemia franciscana.</title>
        <authorList>
            <person name="Jo E."/>
        </authorList>
    </citation>
    <scope>NUCLEOTIDE SEQUENCE</scope>
    <source>
        <tissue evidence="11">Whole body</tissue>
    </source>
</reference>
<dbReference type="PIRSF" id="PIRSF028865">
    <property type="entry name" value="Membrin-2"/>
    <property type="match status" value="1"/>
</dbReference>
<dbReference type="PANTHER" id="PTHR21230:SF1">
    <property type="entry name" value="GOLGI SNAP RECEPTOR COMPLEX MEMBER 2"/>
    <property type="match status" value="1"/>
</dbReference>
<evidence type="ECO:0000256" key="7">
    <source>
        <dbReference type="ARBA" id="ARBA00037078"/>
    </source>
</evidence>
<dbReference type="GO" id="GO:0005789">
    <property type="term" value="C:endoplasmic reticulum membrane"/>
    <property type="evidence" value="ECO:0007669"/>
    <property type="project" value="TreeGrafter"/>
</dbReference>